<accession>A0A3D9HUD7</accession>
<sequence>MDFLTKNMIIEKSSKGSNLRFINSSTDFYARDSQSGKLLAANYISTSDLSIIMYHFNTSYNGVPMDDLYSSFEWLRSGNGPSQSPGGFEKDMIGIAVPDGWEIQSDKYACAATAYVAPTGGWGNPTSAFCSKGNGEPVEYSLYGAAWQFDGNYSSTNTYYKGTVGLTMKKKLSTAINRAVSKYSEAKNNSSGYFAVGVTWGPVSITYYPTGGSSNNEASKDITWL</sequence>
<dbReference type="OrthoDB" id="2678714at2"/>
<dbReference type="EMBL" id="QRDY01000028">
    <property type="protein sequence ID" value="RED52991.1"/>
    <property type="molecule type" value="Genomic_DNA"/>
</dbReference>
<protein>
    <submittedName>
        <fullName evidence="1">Uncharacterized protein</fullName>
    </submittedName>
</protein>
<dbReference type="Proteomes" id="UP000256869">
    <property type="component" value="Unassembled WGS sequence"/>
</dbReference>
<dbReference type="RefSeq" id="WP_115995574.1">
    <property type="nucleotide sequence ID" value="NZ_QRDY01000028.1"/>
</dbReference>
<organism evidence="1 2">
    <name type="scientific">Cohnella lupini</name>
    <dbReference type="NCBI Taxonomy" id="1294267"/>
    <lineage>
        <taxon>Bacteria</taxon>
        <taxon>Bacillati</taxon>
        <taxon>Bacillota</taxon>
        <taxon>Bacilli</taxon>
        <taxon>Bacillales</taxon>
        <taxon>Paenibacillaceae</taxon>
        <taxon>Cohnella</taxon>
    </lineage>
</organism>
<comment type="caution">
    <text evidence="1">The sequence shown here is derived from an EMBL/GenBank/DDBJ whole genome shotgun (WGS) entry which is preliminary data.</text>
</comment>
<name>A0A3D9HUD7_9BACL</name>
<keyword evidence="2" id="KW-1185">Reference proteome</keyword>
<dbReference type="AlphaFoldDB" id="A0A3D9HUD7"/>
<reference evidence="1 2" key="1">
    <citation type="submission" date="2018-07" db="EMBL/GenBank/DDBJ databases">
        <title>Genomic Encyclopedia of Type Strains, Phase III (KMG-III): the genomes of soil and plant-associated and newly described type strains.</title>
        <authorList>
            <person name="Whitman W."/>
        </authorList>
    </citation>
    <scope>NUCLEOTIDE SEQUENCE [LARGE SCALE GENOMIC DNA]</scope>
    <source>
        <strain evidence="1 2">CECT 8236</strain>
    </source>
</reference>
<evidence type="ECO:0000313" key="1">
    <source>
        <dbReference type="EMBL" id="RED52991.1"/>
    </source>
</evidence>
<gene>
    <name evidence="1" type="ORF">DFP95_12850</name>
</gene>
<evidence type="ECO:0000313" key="2">
    <source>
        <dbReference type="Proteomes" id="UP000256869"/>
    </source>
</evidence>
<proteinExistence type="predicted"/>